<evidence type="ECO:0000313" key="10">
    <source>
        <dbReference type="Proteomes" id="UP000306102"/>
    </source>
</evidence>
<dbReference type="PANTHER" id="PTHR13935">
    <property type="entry name" value="ACHAETE-SCUTE TRANSCRIPTION FACTOR-RELATED"/>
    <property type="match status" value="1"/>
</dbReference>
<organism evidence="9 10">
    <name type="scientific">Camellia sinensis var. sinensis</name>
    <name type="common">China tea</name>
    <dbReference type="NCBI Taxonomy" id="542762"/>
    <lineage>
        <taxon>Eukaryota</taxon>
        <taxon>Viridiplantae</taxon>
        <taxon>Streptophyta</taxon>
        <taxon>Embryophyta</taxon>
        <taxon>Tracheophyta</taxon>
        <taxon>Spermatophyta</taxon>
        <taxon>Magnoliopsida</taxon>
        <taxon>eudicotyledons</taxon>
        <taxon>Gunneridae</taxon>
        <taxon>Pentapetalae</taxon>
        <taxon>asterids</taxon>
        <taxon>Ericales</taxon>
        <taxon>Theaceae</taxon>
        <taxon>Camellia</taxon>
    </lineage>
</organism>
<dbReference type="GO" id="GO:0090575">
    <property type="term" value="C:RNA polymerase II transcription regulator complex"/>
    <property type="evidence" value="ECO:0007669"/>
    <property type="project" value="TreeGrafter"/>
</dbReference>
<dbReference type="SMART" id="SM00353">
    <property type="entry name" value="HLH"/>
    <property type="match status" value="2"/>
</dbReference>
<accession>A0A4S4DQR6</accession>
<dbReference type="InterPro" id="IPR036638">
    <property type="entry name" value="HLH_DNA-bd_sf"/>
</dbReference>
<dbReference type="InterPro" id="IPR015660">
    <property type="entry name" value="MASH1/Ascl1a-like"/>
</dbReference>
<evidence type="ECO:0000256" key="1">
    <source>
        <dbReference type="ARBA" id="ARBA00004123"/>
    </source>
</evidence>
<evidence type="ECO:0000313" key="9">
    <source>
        <dbReference type="EMBL" id="THG05452.1"/>
    </source>
</evidence>
<dbReference type="PROSITE" id="PS50888">
    <property type="entry name" value="BHLH"/>
    <property type="match status" value="1"/>
</dbReference>
<gene>
    <name evidence="9" type="ORF">TEA_008154</name>
</gene>
<dbReference type="SUPFAM" id="SSF47459">
    <property type="entry name" value="HLH, helix-loop-helix DNA-binding domain"/>
    <property type="match status" value="2"/>
</dbReference>
<dbReference type="EMBL" id="SDRB02010607">
    <property type="protein sequence ID" value="THG05452.1"/>
    <property type="molecule type" value="Genomic_DNA"/>
</dbReference>
<keyword evidence="10" id="KW-1185">Reference proteome</keyword>
<dbReference type="FunFam" id="4.10.280.10:FF:000085">
    <property type="entry name" value="Transcription factor bHLH126"/>
    <property type="match status" value="1"/>
</dbReference>
<evidence type="ECO:0000256" key="4">
    <source>
        <dbReference type="ARBA" id="ARBA00023125"/>
    </source>
</evidence>
<dbReference type="GO" id="GO:0000977">
    <property type="term" value="F:RNA polymerase II transcription regulatory region sequence-specific DNA binding"/>
    <property type="evidence" value="ECO:0007669"/>
    <property type="project" value="TreeGrafter"/>
</dbReference>
<sequence length="362" mass="41305">MFPFNQSDHDELDFQIPSILFEENADKQDLIMGFVAPESSNLTADTVGKRPRKLVENTNNSTQKIVHKEIERKRRQEMGNLHASLRSLLPLEYIKQMFPFNESDHDELVFQIPSILFEENADKQDPIMGFVAPESSNLTADTVGKRPQKLVENTNNSTQKIVHKEIERKRRQEMGNLHASLRSLLPLEYIKGKRSMSDHIQESVNYIKHLEKNIKQLSIKRDKLKDMPNSSVVSGTSSSSNNSLLYNVTVNPCRGGVEILITSGFREEVFPLSRVLQILLQEGLEVVSYVSTEVNDRLLHTIRSEVSDPTCIDQSVLQQKLTDMIRSELNLKALAPRLLILDRFCESLRPSLKGVIVLSLEW</sequence>
<protein>
    <recommendedName>
        <fullName evidence="8">BHLH domain-containing protein</fullName>
    </recommendedName>
</protein>
<dbReference type="InterPro" id="IPR011598">
    <property type="entry name" value="bHLH_dom"/>
</dbReference>
<dbReference type="CDD" id="cd18914">
    <property type="entry name" value="bHLH_AtORG2_like"/>
    <property type="match status" value="1"/>
</dbReference>
<keyword evidence="4" id="KW-0238">DNA-binding</keyword>
<feature type="coiled-coil region" evidence="7">
    <location>
        <begin position="200"/>
        <end position="227"/>
    </location>
</feature>
<evidence type="ECO:0000259" key="8">
    <source>
        <dbReference type="PROSITE" id="PS50888"/>
    </source>
</evidence>
<reference evidence="9 10" key="1">
    <citation type="journal article" date="2018" name="Proc. Natl. Acad. Sci. U.S.A.">
        <title>Draft genome sequence of Camellia sinensis var. sinensis provides insights into the evolution of the tea genome and tea quality.</title>
        <authorList>
            <person name="Wei C."/>
            <person name="Yang H."/>
            <person name="Wang S."/>
            <person name="Zhao J."/>
            <person name="Liu C."/>
            <person name="Gao L."/>
            <person name="Xia E."/>
            <person name="Lu Y."/>
            <person name="Tai Y."/>
            <person name="She G."/>
            <person name="Sun J."/>
            <person name="Cao H."/>
            <person name="Tong W."/>
            <person name="Gao Q."/>
            <person name="Li Y."/>
            <person name="Deng W."/>
            <person name="Jiang X."/>
            <person name="Wang W."/>
            <person name="Chen Q."/>
            <person name="Zhang S."/>
            <person name="Li H."/>
            <person name="Wu J."/>
            <person name="Wang P."/>
            <person name="Li P."/>
            <person name="Shi C."/>
            <person name="Zheng F."/>
            <person name="Jian J."/>
            <person name="Huang B."/>
            <person name="Shan D."/>
            <person name="Shi M."/>
            <person name="Fang C."/>
            <person name="Yue Y."/>
            <person name="Li F."/>
            <person name="Li D."/>
            <person name="Wei S."/>
            <person name="Han B."/>
            <person name="Jiang C."/>
            <person name="Yin Y."/>
            <person name="Xia T."/>
            <person name="Zhang Z."/>
            <person name="Bennetzen J.L."/>
            <person name="Zhao S."/>
            <person name="Wan X."/>
        </authorList>
    </citation>
    <scope>NUCLEOTIDE SEQUENCE [LARGE SCALE GENOMIC DNA]</scope>
    <source>
        <strain evidence="10">cv. Shuchazao</strain>
        <tissue evidence="9">Leaf</tissue>
    </source>
</reference>
<evidence type="ECO:0000256" key="2">
    <source>
        <dbReference type="ARBA" id="ARBA00011738"/>
    </source>
</evidence>
<dbReference type="Gene3D" id="4.10.280.10">
    <property type="entry name" value="Helix-loop-helix DNA-binding domain"/>
    <property type="match status" value="1"/>
</dbReference>
<keyword evidence="7" id="KW-0175">Coiled coil</keyword>
<dbReference type="AlphaFoldDB" id="A0A4S4DQR6"/>
<evidence type="ECO:0000256" key="5">
    <source>
        <dbReference type="ARBA" id="ARBA00023163"/>
    </source>
</evidence>
<comment type="subcellular location">
    <subcellularLocation>
        <location evidence="1">Nucleus</location>
    </subcellularLocation>
</comment>
<proteinExistence type="predicted"/>
<comment type="subunit">
    <text evidence="2">Homodimer.</text>
</comment>
<name>A0A4S4DQR6_CAMSN</name>
<keyword evidence="3" id="KW-0805">Transcription regulation</keyword>
<evidence type="ECO:0000256" key="3">
    <source>
        <dbReference type="ARBA" id="ARBA00023015"/>
    </source>
</evidence>
<dbReference type="GO" id="GO:0046983">
    <property type="term" value="F:protein dimerization activity"/>
    <property type="evidence" value="ECO:0007669"/>
    <property type="project" value="InterPro"/>
</dbReference>
<evidence type="ECO:0000256" key="6">
    <source>
        <dbReference type="ARBA" id="ARBA00023242"/>
    </source>
</evidence>
<keyword evidence="5" id="KW-0804">Transcription</keyword>
<dbReference type="PANTHER" id="PTHR13935:SF106">
    <property type="entry name" value="ACHAETE-SCUTE COMPLEX PROTEIN T5-RELATED"/>
    <property type="match status" value="1"/>
</dbReference>
<evidence type="ECO:0000256" key="7">
    <source>
        <dbReference type="SAM" id="Coils"/>
    </source>
</evidence>
<keyword evidence="6" id="KW-0539">Nucleus</keyword>
<dbReference type="Pfam" id="PF00010">
    <property type="entry name" value="HLH"/>
    <property type="match status" value="1"/>
</dbReference>
<dbReference type="Proteomes" id="UP000306102">
    <property type="component" value="Unassembled WGS sequence"/>
</dbReference>
<comment type="caution">
    <text evidence="9">The sequence shown here is derived from an EMBL/GenBank/DDBJ whole genome shotgun (WGS) entry which is preliminary data.</text>
</comment>
<feature type="domain" description="BHLH" evidence="8">
    <location>
        <begin position="158"/>
        <end position="210"/>
    </location>
</feature>
<dbReference type="GO" id="GO:0000981">
    <property type="term" value="F:DNA-binding transcription factor activity, RNA polymerase II-specific"/>
    <property type="evidence" value="ECO:0007669"/>
    <property type="project" value="TreeGrafter"/>
</dbReference>